<evidence type="ECO:0000256" key="7">
    <source>
        <dbReference type="ARBA" id="ARBA00023002"/>
    </source>
</evidence>
<protein>
    <submittedName>
        <fullName evidence="11">Cytochrome c oxidase</fullName>
    </submittedName>
</protein>
<name>A0A9W8E592_9FUNG</name>
<dbReference type="EMBL" id="JANBPY010001588">
    <property type="protein sequence ID" value="KAJ1959435.1"/>
    <property type="molecule type" value="Genomic_DNA"/>
</dbReference>
<feature type="transmembrane region" description="Helical" evidence="10">
    <location>
        <begin position="119"/>
        <end position="140"/>
    </location>
</feature>
<dbReference type="Proteomes" id="UP001150925">
    <property type="component" value="Unassembled WGS sequence"/>
</dbReference>
<evidence type="ECO:0000256" key="4">
    <source>
        <dbReference type="ARBA" id="ARBA00022792"/>
    </source>
</evidence>
<evidence type="ECO:0000256" key="6">
    <source>
        <dbReference type="ARBA" id="ARBA00022989"/>
    </source>
</evidence>
<evidence type="ECO:0000256" key="1">
    <source>
        <dbReference type="ARBA" id="ARBA00004434"/>
    </source>
</evidence>
<keyword evidence="3 10" id="KW-0812">Transmembrane</keyword>
<evidence type="ECO:0000256" key="5">
    <source>
        <dbReference type="ARBA" id="ARBA00022946"/>
    </source>
</evidence>
<keyword evidence="9 10" id="KW-0472">Membrane</keyword>
<dbReference type="GO" id="GO:0016491">
    <property type="term" value="F:oxidoreductase activity"/>
    <property type="evidence" value="ECO:0007669"/>
    <property type="project" value="UniProtKB-KW"/>
</dbReference>
<dbReference type="GO" id="GO:0005743">
    <property type="term" value="C:mitochondrial inner membrane"/>
    <property type="evidence" value="ECO:0007669"/>
    <property type="project" value="UniProtKB-SubCell"/>
</dbReference>
<dbReference type="Pfam" id="PF02936">
    <property type="entry name" value="COX4"/>
    <property type="match status" value="1"/>
</dbReference>
<gene>
    <name evidence="11" type="primary">cox5</name>
    <name evidence="11" type="ORF">IWQ62_004609</name>
</gene>
<dbReference type="AlphaFoldDB" id="A0A9W8E592"/>
<keyword evidence="12" id="KW-1185">Reference proteome</keyword>
<evidence type="ECO:0000256" key="9">
    <source>
        <dbReference type="ARBA" id="ARBA00023136"/>
    </source>
</evidence>
<proteinExistence type="inferred from homology"/>
<dbReference type="SUPFAM" id="SSF81406">
    <property type="entry name" value="Mitochondrial cytochrome c oxidase subunit IV"/>
    <property type="match status" value="1"/>
</dbReference>
<evidence type="ECO:0000256" key="3">
    <source>
        <dbReference type="ARBA" id="ARBA00022692"/>
    </source>
</evidence>
<dbReference type="Gene3D" id="1.10.442.10">
    <property type="entry name" value="Cytochrome c oxidase subunit IV"/>
    <property type="match status" value="1"/>
</dbReference>
<evidence type="ECO:0000256" key="8">
    <source>
        <dbReference type="ARBA" id="ARBA00023128"/>
    </source>
</evidence>
<comment type="subcellular location">
    <subcellularLocation>
        <location evidence="1">Mitochondrion inner membrane</location>
        <topology evidence="1">Single-pass membrane protein</topology>
    </subcellularLocation>
</comment>
<feature type="non-terminal residue" evidence="11">
    <location>
        <position position="150"/>
    </location>
</feature>
<comment type="caution">
    <text evidence="11">The sequence shown here is derived from an EMBL/GenBank/DDBJ whole genome shotgun (WGS) entry which is preliminary data.</text>
</comment>
<dbReference type="InterPro" id="IPR004203">
    <property type="entry name" value="Cyt_c_oxidase_su4_fam"/>
</dbReference>
<sequence length="150" mass="16395">MYRTYVALRQPLNNASRALVARSYATATAAPATAPSSTITENSESYLDIAKVPLGSVEVAYNNWTDNQKVAMLDRLAELQKQDWKNLSLEEKRAVFFVAFGPHSARTPRSQPGDGWRTLLGVGVALGVSVGTFAFIRSLAQKPPHTMTPE</sequence>
<dbReference type="PANTHER" id="PTHR10707:SF10">
    <property type="entry name" value="CYTOCHROME C OXIDASE SUBUNIT 4"/>
    <property type="match status" value="1"/>
</dbReference>
<reference evidence="11" key="1">
    <citation type="submission" date="2022-07" db="EMBL/GenBank/DDBJ databases">
        <title>Phylogenomic reconstructions and comparative analyses of Kickxellomycotina fungi.</title>
        <authorList>
            <person name="Reynolds N.K."/>
            <person name="Stajich J.E."/>
            <person name="Barry K."/>
            <person name="Grigoriev I.V."/>
            <person name="Crous P."/>
            <person name="Smith M.E."/>
        </authorList>
    </citation>
    <scope>NUCLEOTIDE SEQUENCE</scope>
    <source>
        <strain evidence="11">RSA 1196</strain>
    </source>
</reference>
<keyword evidence="6 10" id="KW-1133">Transmembrane helix</keyword>
<keyword evidence="5" id="KW-0809">Transit peptide</keyword>
<dbReference type="GO" id="GO:0045277">
    <property type="term" value="C:respiratory chain complex IV"/>
    <property type="evidence" value="ECO:0007669"/>
    <property type="project" value="InterPro"/>
</dbReference>
<evidence type="ECO:0000313" key="11">
    <source>
        <dbReference type="EMBL" id="KAJ1959435.1"/>
    </source>
</evidence>
<dbReference type="OrthoDB" id="186013at2759"/>
<evidence type="ECO:0000256" key="2">
    <source>
        <dbReference type="ARBA" id="ARBA00008135"/>
    </source>
</evidence>
<keyword evidence="8" id="KW-0496">Mitochondrion</keyword>
<accession>A0A9W8E592</accession>
<comment type="similarity">
    <text evidence="2">Belongs to the cytochrome c oxidase IV family.</text>
</comment>
<dbReference type="PANTHER" id="PTHR10707">
    <property type="entry name" value="CYTOCHROME C OXIDASE SUBUNIT IV"/>
    <property type="match status" value="1"/>
</dbReference>
<organism evidence="11 12">
    <name type="scientific">Dispira parvispora</name>
    <dbReference type="NCBI Taxonomy" id="1520584"/>
    <lineage>
        <taxon>Eukaryota</taxon>
        <taxon>Fungi</taxon>
        <taxon>Fungi incertae sedis</taxon>
        <taxon>Zoopagomycota</taxon>
        <taxon>Kickxellomycotina</taxon>
        <taxon>Dimargaritomycetes</taxon>
        <taxon>Dimargaritales</taxon>
        <taxon>Dimargaritaceae</taxon>
        <taxon>Dispira</taxon>
    </lineage>
</organism>
<dbReference type="GO" id="GO:0006123">
    <property type="term" value="P:mitochondrial electron transport, cytochrome c to oxygen"/>
    <property type="evidence" value="ECO:0007669"/>
    <property type="project" value="InterPro"/>
</dbReference>
<evidence type="ECO:0000256" key="10">
    <source>
        <dbReference type="SAM" id="Phobius"/>
    </source>
</evidence>
<keyword evidence="4" id="KW-0999">Mitochondrion inner membrane</keyword>
<dbReference type="InterPro" id="IPR036639">
    <property type="entry name" value="Cyt_c_oxidase_su4_sf"/>
</dbReference>
<evidence type="ECO:0000313" key="12">
    <source>
        <dbReference type="Proteomes" id="UP001150925"/>
    </source>
</evidence>
<keyword evidence="7" id="KW-0560">Oxidoreductase</keyword>